<dbReference type="EMBL" id="BMAR01000001">
    <property type="protein sequence ID" value="GFR40087.1"/>
    <property type="molecule type" value="Genomic_DNA"/>
</dbReference>
<sequence length="449" mass="47193">KSSPPVLEFKIYNLGLVLPGGAASRKQPTRHSVNNDALALSVLSLAVCLPGNVCALGGLGTHAGVSADPAADQPGEDSSLDDDLAWMTSEENIDRLIWSSLRLSDRHFPQFNEPVEQERPAPELAKPCSGHDIPARSPQAALASSPDASERGGKLAKHLQAAKANIIDPLKEILQEAQQKRNKRHGEAGLLIIDEGPAGALAREFVPGYLSIPEADHRTLTSVAAMQHTTTTITAQQPSGGQAARGGMHGVAEQQRLQPGNVQQTAQGHGVHPEGSSSPGCYTPAEPSPNRPRFRGCSRANPPLALFSAHGLAAFSCKLVPKAQASATASAEPDAPGGPSEPVPCDSPAVNAGDCPVGSNGDLLANPSLDDVHRLIDPALLTGVVFHHTRHAGLQLHFSVPEPMVATLGPTRYRRMISVLTDNVVEARSCFEAGAEFNSSNTNRKTSFS</sequence>
<comment type="caution">
    <text evidence="2">The sequence shown here is derived from an EMBL/GenBank/DDBJ whole genome shotgun (WGS) entry which is preliminary data.</text>
</comment>
<accession>A0AAD3HGL3</accession>
<organism evidence="2 3">
    <name type="scientific">Astrephomene gubernaculifera</name>
    <dbReference type="NCBI Taxonomy" id="47775"/>
    <lineage>
        <taxon>Eukaryota</taxon>
        <taxon>Viridiplantae</taxon>
        <taxon>Chlorophyta</taxon>
        <taxon>core chlorophytes</taxon>
        <taxon>Chlorophyceae</taxon>
        <taxon>CS clade</taxon>
        <taxon>Chlamydomonadales</taxon>
        <taxon>Astrephomenaceae</taxon>
        <taxon>Astrephomene</taxon>
    </lineage>
</organism>
<feature type="region of interest" description="Disordered" evidence="1">
    <location>
        <begin position="112"/>
        <end position="151"/>
    </location>
</feature>
<protein>
    <submittedName>
        <fullName evidence="2">Uncharacterized protein</fullName>
    </submittedName>
</protein>
<reference evidence="2 3" key="1">
    <citation type="journal article" date="2021" name="Sci. Rep.">
        <title>Genome sequencing of the multicellular alga Astrephomene provides insights into convergent evolution of germ-soma differentiation.</title>
        <authorList>
            <person name="Yamashita S."/>
            <person name="Yamamoto K."/>
            <person name="Matsuzaki R."/>
            <person name="Suzuki S."/>
            <person name="Yamaguchi H."/>
            <person name="Hirooka S."/>
            <person name="Minakuchi Y."/>
            <person name="Miyagishima S."/>
            <person name="Kawachi M."/>
            <person name="Toyoda A."/>
            <person name="Nozaki H."/>
        </authorList>
    </citation>
    <scope>NUCLEOTIDE SEQUENCE [LARGE SCALE GENOMIC DNA]</scope>
    <source>
        <strain evidence="2 3">NIES-4017</strain>
    </source>
</reference>
<evidence type="ECO:0000313" key="2">
    <source>
        <dbReference type="EMBL" id="GFR40087.1"/>
    </source>
</evidence>
<name>A0AAD3HGL3_9CHLO</name>
<feature type="region of interest" description="Disordered" evidence="1">
    <location>
        <begin position="328"/>
        <end position="352"/>
    </location>
</feature>
<proteinExistence type="predicted"/>
<gene>
    <name evidence="2" type="ORF">Agub_g635</name>
</gene>
<feature type="non-terminal residue" evidence="2">
    <location>
        <position position="449"/>
    </location>
</feature>
<evidence type="ECO:0000256" key="1">
    <source>
        <dbReference type="SAM" id="MobiDB-lite"/>
    </source>
</evidence>
<keyword evidence="3" id="KW-1185">Reference proteome</keyword>
<feature type="region of interest" description="Disordered" evidence="1">
    <location>
        <begin position="260"/>
        <end position="296"/>
    </location>
</feature>
<dbReference type="Proteomes" id="UP001054857">
    <property type="component" value="Unassembled WGS sequence"/>
</dbReference>
<dbReference type="AlphaFoldDB" id="A0AAD3HGL3"/>
<evidence type="ECO:0000313" key="3">
    <source>
        <dbReference type="Proteomes" id="UP001054857"/>
    </source>
</evidence>
<feature type="non-terminal residue" evidence="2">
    <location>
        <position position="1"/>
    </location>
</feature>